<feature type="region of interest" description="Disordered" evidence="4">
    <location>
        <begin position="1067"/>
        <end position="1101"/>
    </location>
</feature>
<dbReference type="RefSeq" id="WP_105337268.1">
    <property type="nucleotide sequence ID" value="NZ_PUHZ01000020.1"/>
</dbReference>
<dbReference type="PANTHER" id="PTHR30332">
    <property type="entry name" value="PROBABLE GENERAL SECRETION PATHWAY PROTEIN D"/>
    <property type="match status" value="1"/>
</dbReference>
<sequence>MHTTMVANSLFRFGGLLLATLVCFSTFLTSLSAADPEFVGVLAYAVDLNTAEKLKIDDETREKLKQLIADREDKALELALSIRDLPKEEQAAKLAPFVAESEKIGFALLSPEQQAGLKQFGVKATGMKSLQTAEIADSLKLTDDQKSEIEKLASKIDAAQAAGAPAVEAARREFERDARKVLSPSQQVAWDHLAGLAGAPGDPLPEVIAPGGEAKPEVEAMPEVGTDPAKMAAAPAAETKTPSASDKPAAEPKTEVGPNGEPLLRFSFRYAPWRDVLDWFAEQSDLSMVMDSPPSGTFNYTDGRAYTPSEAIDLLNSVLLTKGYTLVRREKMLLVINLEDGIPPNLVTNVPAEKLDERGEYELVSTLFTLSRMTAEEAEAEISKLIGPQGQVVVLPKSKQIYVTETAGRLRTIRNVINAVERPLSEQVQIVSLANVGPEEALTVVRQLLDLPAEAYGTDDGTLRIAVDALGGRLFISGEPELTARVQEILKMVDQPGGTTDIAEQPQLEVYAVGSSQPQTVLQVMQTLLAGLPEVRLAIDENTGNLVALAKPSQHATIRATLDQMQRDAKKITVIPLLSVDPQLAVLSINKLFGATGETPNASAPIVDADPINSMLLVRGTQDQITQINELLQQMGEDPEAALASSLDRGKVRSLTLPSSTSSQILDELEMIWPTLSAARIRVVRPSAPPIKTVGPEETPGDAEFRENLRLLFPQNPAANPTPTPKPREDESARLPQHSPFRFVSETTAIEEDATEPVQTAADAEATPKKPSEIVIMPGPGGLVIASDDTAALDQLEDLIQMLGDRIASSGADYTVFYLKHAPADVAADLLSRIMTGQAASGGGDAGGGGLLGDMASSMLGGGGGLMGSLLGLGGSSGSSYTASGSFSVVADGRLNALVVKGTPADVQVIEQLLKIIDQPHSPEDVQTKARPRMIPVLFQPANDVLNVVKQVYADRIADSGGGGQQRQPSPEDFIRALGGGRGGRGGGQGGGGGAQSEPAKMTVGVDARSNALIVSAPDPLFEEVKMLVEQLDQAGSDSQETMQVVNIRKSNPTTVQNALKSILGANVTSNTSSSGETSSNNNGSSNNNTQSQAPSQADADAMRQRMEMFNRIRGAMQQQGGGAPGGGGGRGTGGGGRGTGGGGFGGGGGGGGRGGR</sequence>
<dbReference type="InterPro" id="IPR005644">
    <property type="entry name" value="NolW-like"/>
</dbReference>
<dbReference type="GO" id="GO:0016020">
    <property type="term" value="C:membrane"/>
    <property type="evidence" value="ECO:0007669"/>
    <property type="project" value="UniProtKB-SubCell"/>
</dbReference>
<feature type="region of interest" description="Disordered" evidence="4">
    <location>
        <begin position="1117"/>
        <end position="1157"/>
    </location>
</feature>
<dbReference type="AlphaFoldDB" id="A0A2S8GIN2"/>
<keyword evidence="2" id="KW-0732">Signal</keyword>
<dbReference type="EMBL" id="PUHZ01000020">
    <property type="protein sequence ID" value="PQO44299.1"/>
    <property type="molecule type" value="Genomic_DNA"/>
</dbReference>
<dbReference type="Pfam" id="PF03958">
    <property type="entry name" value="Secretin_N"/>
    <property type="match status" value="3"/>
</dbReference>
<dbReference type="GO" id="GO:0015627">
    <property type="term" value="C:type II protein secretion system complex"/>
    <property type="evidence" value="ECO:0007669"/>
    <property type="project" value="TreeGrafter"/>
</dbReference>
<dbReference type="Gene3D" id="3.30.1370.120">
    <property type="match status" value="3"/>
</dbReference>
<dbReference type="PANTHER" id="PTHR30332:SF24">
    <property type="entry name" value="SECRETIN GSPD-RELATED"/>
    <property type="match status" value="1"/>
</dbReference>
<dbReference type="GO" id="GO:0009306">
    <property type="term" value="P:protein secretion"/>
    <property type="evidence" value="ECO:0007669"/>
    <property type="project" value="TreeGrafter"/>
</dbReference>
<keyword evidence="3" id="KW-0472">Membrane</keyword>
<feature type="domain" description="NolW-like" evidence="5">
    <location>
        <begin position="933"/>
        <end position="1036"/>
    </location>
</feature>
<proteinExistence type="predicted"/>
<evidence type="ECO:0000313" key="7">
    <source>
        <dbReference type="Proteomes" id="UP000237819"/>
    </source>
</evidence>
<evidence type="ECO:0000256" key="3">
    <source>
        <dbReference type="ARBA" id="ARBA00023136"/>
    </source>
</evidence>
<evidence type="ECO:0000259" key="5">
    <source>
        <dbReference type="Pfam" id="PF03958"/>
    </source>
</evidence>
<evidence type="ECO:0000313" key="6">
    <source>
        <dbReference type="EMBL" id="PQO44299.1"/>
    </source>
</evidence>
<evidence type="ECO:0000256" key="1">
    <source>
        <dbReference type="ARBA" id="ARBA00004370"/>
    </source>
</evidence>
<gene>
    <name evidence="6" type="ORF">C5Y93_20270</name>
</gene>
<feature type="compositionally biased region" description="Gly residues" evidence="4">
    <location>
        <begin position="1120"/>
        <end position="1157"/>
    </location>
</feature>
<feature type="compositionally biased region" description="Gly residues" evidence="4">
    <location>
        <begin position="978"/>
        <end position="995"/>
    </location>
</feature>
<feature type="region of interest" description="Disordered" evidence="4">
    <location>
        <begin position="959"/>
        <end position="1000"/>
    </location>
</feature>
<reference evidence="6 7" key="1">
    <citation type="submission" date="2018-02" db="EMBL/GenBank/DDBJ databases">
        <title>Comparative genomes isolates from brazilian mangrove.</title>
        <authorList>
            <person name="Araujo J.E."/>
            <person name="Taketani R.G."/>
            <person name="Silva M.C.P."/>
            <person name="Loureco M.V."/>
            <person name="Andreote F.D."/>
        </authorList>
    </citation>
    <scope>NUCLEOTIDE SEQUENCE [LARGE SCALE GENOMIC DNA]</scope>
    <source>
        <strain evidence="6 7">Nap-Phe MGV</strain>
    </source>
</reference>
<name>A0A2S8GIN2_9BACT</name>
<evidence type="ECO:0000256" key="2">
    <source>
        <dbReference type="ARBA" id="ARBA00022729"/>
    </source>
</evidence>
<feature type="region of interest" description="Disordered" evidence="4">
    <location>
        <begin position="230"/>
        <end position="258"/>
    </location>
</feature>
<comment type="caution">
    <text evidence="6">The sequence shown here is derived from an EMBL/GenBank/DDBJ whole genome shotgun (WGS) entry which is preliminary data.</text>
</comment>
<feature type="region of interest" description="Disordered" evidence="4">
    <location>
        <begin position="713"/>
        <end position="738"/>
    </location>
</feature>
<feature type="compositionally biased region" description="Low complexity" evidence="4">
    <location>
        <begin position="1067"/>
        <end position="1100"/>
    </location>
</feature>
<feature type="domain" description="NolW-like" evidence="5">
    <location>
        <begin position="815"/>
        <end position="920"/>
    </location>
</feature>
<accession>A0A2S8GIN2</accession>
<feature type="domain" description="NolW-like" evidence="5">
    <location>
        <begin position="428"/>
        <end position="497"/>
    </location>
</feature>
<dbReference type="InterPro" id="IPR050810">
    <property type="entry name" value="Bact_Secretion_Sys_Channel"/>
</dbReference>
<protein>
    <recommendedName>
        <fullName evidence="5">NolW-like domain-containing protein</fullName>
    </recommendedName>
</protein>
<dbReference type="Proteomes" id="UP000237819">
    <property type="component" value="Unassembled WGS sequence"/>
</dbReference>
<organism evidence="6 7">
    <name type="scientific">Blastopirellula marina</name>
    <dbReference type="NCBI Taxonomy" id="124"/>
    <lineage>
        <taxon>Bacteria</taxon>
        <taxon>Pseudomonadati</taxon>
        <taxon>Planctomycetota</taxon>
        <taxon>Planctomycetia</taxon>
        <taxon>Pirellulales</taxon>
        <taxon>Pirellulaceae</taxon>
        <taxon>Blastopirellula</taxon>
    </lineage>
</organism>
<dbReference type="InterPro" id="IPR038591">
    <property type="entry name" value="NolW-like_sf"/>
</dbReference>
<comment type="subcellular location">
    <subcellularLocation>
        <location evidence="1">Membrane</location>
    </subcellularLocation>
</comment>
<evidence type="ECO:0000256" key="4">
    <source>
        <dbReference type="SAM" id="MobiDB-lite"/>
    </source>
</evidence>
<feature type="compositionally biased region" description="Low complexity" evidence="4">
    <location>
        <begin position="230"/>
        <end position="245"/>
    </location>
</feature>
<dbReference type="OrthoDB" id="221929at2"/>